<dbReference type="NCBIfam" id="NF011470">
    <property type="entry name" value="PRK14887.1"/>
    <property type="match status" value="1"/>
</dbReference>
<dbReference type="KEGG" id="mhi:Mhar_0148"/>
<organism evidence="1 2">
    <name type="scientific">Methanothrix harundinacea (strain 6Ac)</name>
    <name type="common">Methanosaeta harundinacea</name>
    <dbReference type="NCBI Taxonomy" id="1110509"/>
    <lineage>
        <taxon>Archaea</taxon>
        <taxon>Methanobacteriati</taxon>
        <taxon>Methanobacteriota</taxon>
        <taxon>Stenosarchaea group</taxon>
        <taxon>Methanomicrobia</taxon>
        <taxon>Methanotrichales</taxon>
        <taxon>Methanotrichaceae</taxon>
        <taxon>Methanothrix</taxon>
    </lineage>
</organism>
<dbReference type="RefSeq" id="WP_014585727.1">
    <property type="nucleotide sequence ID" value="NC_017527.1"/>
</dbReference>
<dbReference type="STRING" id="1110509.Mhar_0148"/>
<proteinExistence type="predicted"/>
<sequence length="75" mass="8002">MIRSRLKFEGEGAEAAASSLHPDNLPGMKVVVGDGEFLVEFSAERAGTILATADDLIMNVKIARDLLDKVEEVGS</sequence>
<dbReference type="OrthoDB" id="107316at2157"/>
<dbReference type="AlphaFoldDB" id="G7WKR0"/>
<dbReference type="Proteomes" id="UP000005877">
    <property type="component" value="Chromosome"/>
</dbReference>
<dbReference type="GeneID" id="12509317"/>
<gene>
    <name evidence="1" type="ordered locus">Mhar_0148</name>
</gene>
<evidence type="ECO:0000313" key="1">
    <source>
        <dbReference type="EMBL" id="AET63539.1"/>
    </source>
</evidence>
<evidence type="ECO:0000313" key="2">
    <source>
        <dbReference type="Proteomes" id="UP000005877"/>
    </source>
</evidence>
<dbReference type="EMBL" id="CP003117">
    <property type="protein sequence ID" value="AET63539.1"/>
    <property type="molecule type" value="Genomic_DNA"/>
</dbReference>
<name>G7WKR0_METH6</name>
<accession>G7WKR0</accession>
<keyword evidence="2" id="KW-1185">Reference proteome</keyword>
<protein>
    <submittedName>
        <fullName evidence="1">Uncharacterized protein</fullName>
    </submittedName>
</protein>
<dbReference type="HOGENOM" id="CLU_169408_2_1_2"/>
<dbReference type="PATRIC" id="fig|1110509.7.peg.162"/>
<reference evidence="1 2" key="1">
    <citation type="journal article" date="2012" name="PLoS ONE">
        <title>The genome characteristics and predicted function of methyl-group oxidation pathway in the obligate aceticlastic methanogens, Methanosaeta spp.</title>
        <authorList>
            <person name="Zhu J."/>
            <person name="Zheng H."/>
            <person name="Ai G."/>
            <person name="Zhang G."/>
            <person name="Liu D."/>
            <person name="Liu X."/>
            <person name="Dong X."/>
        </authorList>
    </citation>
    <scope>NUCLEOTIDE SEQUENCE [LARGE SCALE GENOMIC DNA]</scope>
    <source>
        <strain evidence="1 2">6Ac</strain>
    </source>
</reference>